<evidence type="ECO:0000256" key="5">
    <source>
        <dbReference type="PROSITE-ProRule" id="PRU00581"/>
    </source>
</evidence>
<evidence type="ECO:0000256" key="2">
    <source>
        <dbReference type="ARBA" id="ARBA00022692"/>
    </source>
</evidence>
<proteinExistence type="predicted"/>
<keyword evidence="2 5" id="KW-0812">Transmembrane</keyword>
<evidence type="ECO:0000313" key="8">
    <source>
        <dbReference type="Ensembl" id="ENSGAGP00000003665.1"/>
    </source>
</evidence>
<dbReference type="InterPro" id="IPR013295">
    <property type="entry name" value="MAL"/>
</dbReference>
<dbReference type="Ensembl" id="ENSGAGT00000004234.1">
    <property type="protein sequence ID" value="ENSGAGP00000003665.1"/>
    <property type="gene ID" value="ENSGAGG00000002975.1"/>
</dbReference>
<reference evidence="8" key="2">
    <citation type="submission" date="2025-08" db="UniProtKB">
        <authorList>
            <consortium name="Ensembl"/>
        </authorList>
    </citation>
    <scope>IDENTIFICATION</scope>
</reference>
<evidence type="ECO:0000256" key="1">
    <source>
        <dbReference type="ARBA" id="ARBA00004141"/>
    </source>
</evidence>
<evidence type="ECO:0000256" key="6">
    <source>
        <dbReference type="SAM" id="Phobius"/>
    </source>
</evidence>
<keyword evidence="4 5" id="KW-0472">Membrane</keyword>
<dbReference type="STRING" id="38772.ENSGAGP00000003665"/>
<evidence type="ECO:0000313" key="9">
    <source>
        <dbReference type="Proteomes" id="UP000291020"/>
    </source>
</evidence>
<reference evidence="9" key="1">
    <citation type="journal article" date="2017" name="PLoS ONE">
        <title>The Agassiz's desert tortoise genome provides a resource for the conservation of a threatened species.</title>
        <authorList>
            <person name="Tollis M."/>
            <person name="DeNardo D.F."/>
            <person name="Cornelius J.A."/>
            <person name="Dolby G.A."/>
            <person name="Edwards T."/>
            <person name="Henen B.T."/>
            <person name="Karl A.E."/>
            <person name="Murphy R.W."/>
            <person name="Kusumi K."/>
        </authorList>
    </citation>
    <scope>NUCLEOTIDE SEQUENCE [LARGE SCALE GENOMIC DNA]</scope>
</reference>
<feature type="transmembrane region" description="Helical" evidence="6">
    <location>
        <begin position="12"/>
        <end position="34"/>
    </location>
</feature>
<dbReference type="Proteomes" id="UP000291020">
    <property type="component" value="Unassembled WGS sequence"/>
</dbReference>
<dbReference type="PROSITE" id="PS51225">
    <property type="entry name" value="MARVEL"/>
    <property type="match status" value="1"/>
</dbReference>
<feature type="transmembrane region" description="Helical" evidence="6">
    <location>
        <begin position="97"/>
        <end position="118"/>
    </location>
</feature>
<accession>A0A452GPP7</accession>
<dbReference type="AlphaFoldDB" id="A0A452GPP7"/>
<dbReference type="GO" id="GO:0016020">
    <property type="term" value="C:membrane"/>
    <property type="evidence" value="ECO:0007669"/>
    <property type="project" value="UniProtKB-SubCell"/>
</dbReference>
<feature type="domain" description="MARVEL" evidence="7">
    <location>
        <begin position="4"/>
        <end position="124"/>
    </location>
</feature>
<comment type="subcellular location">
    <subcellularLocation>
        <location evidence="1">Membrane</location>
        <topology evidence="1">Multi-pass membrane protein</topology>
    </subcellularLocation>
</comment>
<protein>
    <recommendedName>
        <fullName evidence="7">MARVEL domain-containing protein</fullName>
    </recommendedName>
</protein>
<keyword evidence="3 6" id="KW-1133">Transmembrane helix</keyword>
<evidence type="ECO:0000259" key="7">
    <source>
        <dbReference type="PROSITE" id="PS51225"/>
    </source>
</evidence>
<sequence>KLALSMEFIGFLVCFWQIFGCWVWILVAATTVYFPVLQGWVMYVSVSSFFFSLMFLLCYLFGFHRNSDSWKVVVRTHSLILGVAAGGGSSHSCDYGIIPGHSAMFLLVLLTFLLTLHVELMQFN</sequence>
<evidence type="ECO:0000256" key="4">
    <source>
        <dbReference type="ARBA" id="ARBA00023136"/>
    </source>
</evidence>
<dbReference type="PRINTS" id="PR01884">
    <property type="entry name" value="MALPROTEIN"/>
</dbReference>
<evidence type="ECO:0000256" key="3">
    <source>
        <dbReference type="ARBA" id="ARBA00022989"/>
    </source>
</evidence>
<keyword evidence="9" id="KW-1185">Reference proteome</keyword>
<dbReference type="InterPro" id="IPR008253">
    <property type="entry name" value="Marvel"/>
</dbReference>
<feature type="transmembrane region" description="Helical" evidence="6">
    <location>
        <begin position="40"/>
        <end position="60"/>
    </location>
</feature>
<organism evidence="8 9">
    <name type="scientific">Gopherus agassizii</name>
    <name type="common">Agassiz's desert tortoise</name>
    <dbReference type="NCBI Taxonomy" id="38772"/>
    <lineage>
        <taxon>Eukaryota</taxon>
        <taxon>Metazoa</taxon>
        <taxon>Chordata</taxon>
        <taxon>Craniata</taxon>
        <taxon>Vertebrata</taxon>
        <taxon>Euteleostomi</taxon>
        <taxon>Archelosauria</taxon>
        <taxon>Testudinata</taxon>
        <taxon>Testudines</taxon>
        <taxon>Cryptodira</taxon>
        <taxon>Durocryptodira</taxon>
        <taxon>Testudinoidea</taxon>
        <taxon>Testudinidae</taxon>
        <taxon>Gopherus</taxon>
    </lineage>
</organism>
<name>A0A452GPP7_9SAUR</name>
<reference evidence="8" key="3">
    <citation type="submission" date="2025-09" db="UniProtKB">
        <authorList>
            <consortium name="Ensembl"/>
        </authorList>
    </citation>
    <scope>IDENTIFICATION</scope>
</reference>